<protein>
    <submittedName>
        <fullName evidence="1">Uncharacterized protein</fullName>
    </submittedName>
</protein>
<comment type="caution">
    <text evidence="1">The sequence shown here is derived from an EMBL/GenBank/DDBJ whole genome shotgun (WGS) entry which is preliminary data.</text>
</comment>
<dbReference type="AlphaFoldDB" id="A0AAV0DWB6"/>
<evidence type="ECO:0000313" key="1">
    <source>
        <dbReference type="EMBL" id="CAH9111465.1"/>
    </source>
</evidence>
<dbReference type="Proteomes" id="UP001152523">
    <property type="component" value="Unassembled WGS sequence"/>
</dbReference>
<dbReference type="EMBL" id="CAMAPF010000182">
    <property type="protein sequence ID" value="CAH9111465.1"/>
    <property type="molecule type" value="Genomic_DNA"/>
</dbReference>
<evidence type="ECO:0000313" key="2">
    <source>
        <dbReference type="Proteomes" id="UP001152523"/>
    </source>
</evidence>
<accession>A0AAV0DWB6</accession>
<gene>
    <name evidence="1" type="ORF">CEPIT_LOCUS19521</name>
</gene>
<reference evidence="1" key="1">
    <citation type="submission" date="2022-07" db="EMBL/GenBank/DDBJ databases">
        <authorList>
            <person name="Macas J."/>
            <person name="Novak P."/>
            <person name="Neumann P."/>
        </authorList>
    </citation>
    <scope>NUCLEOTIDE SEQUENCE</scope>
</reference>
<proteinExistence type="predicted"/>
<sequence>MSHRRVLAERKDGRFDQVSPTVRWQRRPAFRDVFRQSGMEYTGCGLQKHEQSNRTSGTKCTGRGLQEHGQSTCVLKVPQIERIWEENQDRDFFIESKRFSFNLSNSSIHIRESKHGVFSEIELDLDGAMWLIESLKKLVPGKSLTNKFLTIIFDSNHFGGLLEFFRVLVLCLYRRAKRDLAS</sequence>
<organism evidence="1 2">
    <name type="scientific">Cuscuta epithymum</name>
    <dbReference type="NCBI Taxonomy" id="186058"/>
    <lineage>
        <taxon>Eukaryota</taxon>
        <taxon>Viridiplantae</taxon>
        <taxon>Streptophyta</taxon>
        <taxon>Embryophyta</taxon>
        <taxon>Tracheophyta</taxon>
        <taxon>Spermatophyta</taxon>
        <taxon>Magnoliopsida</taxon>
        <taxon>eudicotyledons</taxon>
        <taxon>Gunneridae</taxon>
        <taxon>Pentapetalae</taxon>
        <taxon>asterids</taxon>
        <taxon>lamiids</taxon>
        <taxon>Solanales</taxon>
        <taxon>Convolvulaceae</taxon>
        <taxon>Cuscuteae</taxon>
        <taxon>Cuscuta</taxon>
        <taxon>Cuscuta subgen. Cuscuta</taxon>
    </lineage>
</organism>
<name>A0AAV0DWB6_9ASTE</name>
<keyword evidence="2" id="KW-1185">Reference proteome</keyword>